<dbReference type="PANTHER" id="PTHR11019">
    <property type="entry name" value="HTH-TYPE TRANSCRIPTIONAL REGULATOR NIMR"/>
    <property type="match status" value="1"/>
</dbReference>
<dbReference type="PROSITE" id="PS01124">
    <property type="entry name" value="HTH_ARAC_FAMILY_2"/>
    <property type="match status" value="1"/>
</dbReference>
<sequence>MLAAGMPVAGVARRVGYDTQSAFVAAFRREIGTTPARYFGSPH</sequence>
<evidence type="ECO:0000256" key="2">
    <source>
        <dbReference type="ARBA" id="ARBA00023125"/>
    </source>
</evidence>
<dbReference type="InterPro" id="IPR020449">
    <property type="entry name" value="Tscrpt_reg_AraC-type_HTH"/>
</dbReference>
<dbReference type="KEGG" id="mft:XA26_16570"/>
<dbReference type="InterPro" id="IPR018060">
    <property type="entry name" value="HTH_AraC"/>
</dbReference>
<protein>
    <recommendedName>
        <fullName evidence="4">HTH araC/xylS-type domain-containing protein</fullName>
    </recommendedName>
</protein>
<dbReference type="GO" id="GO:0003700">
    <property type="term" value="F:DNA-binding transcription factor activity"/>
    <property type="evidence" value="ECO:0007669"/>
    <property type="project" value="InterPro"/>
</dbReference>
<keyword evidence="6" id="KW-1185">Reference proteome</keyword>
<dbReference type="Gene3D" id="1.10.10.60">
    <property type="entry name" value="Homeodomain-like"/>
    <property type="match status" value="1"/>
</dbReference>
<dbReference type="GO" id="GO:0043565">
    <property type="term" value="F:sequence-specific DNA binding"/>
    <property type="evidence" value="ECO:0007669"/>
    <property type="project" value="InterPro"/>
</dbReference>
<evidence type="ECO:0000313" key="5">
    <source>
        <dbReference type="EMBL" id="ALI25504.1"/>
    </source>
</evidence>
<reference evidence="5 6" key="1">
    <citation type="journal article" date="2015" name="MBio">
        <title>Enzymatic Degradation of Phenazines Can Generate Energy and Protect Sensitive Organisms from Toxicity.</title>
        <authorList>
            <person name="Costa K.C."/>
            <person name="Bergkessel M."/>
            <person name="Saunders S."/>
            <person name="Korlach J."/>
            <person name="Newman D.K."/>
        </authorList>
    </citation>
    <scope>NUCLEOTIDE SEQUENCE [LARGE SCALE GENOMIC DNA]</scope>
    <source>
        <strain evidence="5 6">CT6</strain>
    </source>
</reference>
<dbReference type="Proteomes" id="UP000057134">
    <property type="component" value="Chromosome"/>
</dbReference>
<accession>A0A0N9XPH9</accession>
<dbReference type="Pfam" id="PF12833">
    <property type="entry name" value="HTH_18"/>
    <property type="match status" value="1"/>
</dbReference>
<organism evidence="5 6">
    <name type="scientific">Mycolicibacterium fortuitum</name>
    <name type="common">Mycobacterium fortuitum</name>
    <dbReference type="NCBI Taxonomy" id="1766"/>
    <lineage>
        <taxon>Bacteria</taxon>
        <taxon>Bacillati</taxon>
        <taxon>Actinomycetota</taxon>
        <taxon>Actinomycetes</taxon>
        <taxon>Mycobacteriales</taxon>
        <taxon>Mycobacteriaceae</taxon>
        <taxon>Mycolicibacterium</taxon>
    </lineage>
</organism>
<dbReference type="PANTHER" id="PTHR11019:SF199">
    <property type="entry name" value="HTH-TYPE TRANSCRIPTIONAL REGULATOR NIMR"/>
    <property type="match status" value="1"/>
</dbReference>
<evidence type="ECO:0000256" key="3">
    <source>
        <dbReference type="ARBA" id="ARBA00023163"/>
    </source>
</evidence>
<dbReference type="STRING" id="1766.XA26_16570"/>
<dbReference type="PRINTS" id="PR00032">
    <property type="entry name" value="HTHARAC"/>
</dbReference>
<dbReference type="AlphaFoldDB" id="A0A0N9XPH9"/>
<proteinExistence type="predicted"/>
<name>A0A0N9XPH9_MYCFO</name>
<gene>
    <name evidence="5" type="ORF">XA26_16570</name>
</gene>
<keyword evidence="1" id="KW-0805">Transcription regulation</keyword>
<evidence type="ECO:0000259" key="4">
    <source>
        <dbReference type="PROSITE" id="PS01124"/>
    </source>
</evidence>
<keyword evidence="3" id="KW-0804">Transcription</keyword>
<dbReference type="EMBL" id="CP011269">
    <property type="protein sequence ID" value="ALI25504.1"/>
    <property type="molecule type" value="Genomic_DNA"/>
</dbReference>
<dbReference type="RefSeq" id="WP_165609018.1">
    <property type="nucleotide sequence ID" value="NZ_CP011269.1"/>
</dbReference>
<dbReference type="SUPFAM" id="SSF46689">
    <property type="entry name" value="Homeodomain-like"/>
    <property type="match status" value="1"/>
</dbReference>
<feature type="domain" description="HTH araC/xylS-type" evidence="4">
    <location>
        <begin position="1"/>
        <end position="41"/>
    </location>
</feature>
<evidence type="ECO:0000256" key="1">
    <source>
        <dbReference type="ARBA" id="ARBA00023015"/>
    </source>
</evidence>
<dbReference type="InterPro" id="IPR009057">
    <property type="entry name" value="Homeodomain-like_sf"/>
</dbReference>
<keyword evidence="2" id="KW-0238">DNA-binding</keyword>
<evidence type="ECO:0000313" key="6">
    <source>
        <dbReference type="Proteomes" id="UP000057134"/>
    </source>
</evidence>